<keyword evidence="1" id="KW-0862">Zinc</keyword>
<organism evidence="4">
    <name type="scientific">Triticum aestivum</name>
    <name type="common">Wheat</name>
    <dbReference type="NCBI Taxonomy" id="4565"/>
    <lineage>
        <taxon>Eukaryota</taxon>
        <taxon>Viridiplantae</taxon>
        <taxon>Streptophyta</taxon>
        <taxon>Embryophyta</taxon>
        <taxon>Tracheophyta</taxon>
        <taxon>Spermatophyta</taxon>
        <taxon>Magnoliopsida</taxon>
        <taxon>Liliopsida</taxon>
        <taxon>Poales</taxon>
        <taxon>Poaceae</taxon>
        <taxon>BOP clade</taxon>
        <taxon>Pooideae</taxon>
        <taxon>Triticodae</taxon>
        <taxon>Triticeae</taxon>
        <taxon>Triticinae</taxon>
        <taxon>Triticum</taxon>
    </lineage>
</organism>
<feature type="compositionally biased region" description="Polar residues" evidence="2">
    <location>
        <begin position="84"/>
        <end position="98"/>
    </location>
</feature>
<dbReference type="GO" id="GO:0003676">
    <property type="term" value="F:nucleic acid binding"/>
    <property type="evidence" value="ECO:0007669"/>
    <property type="project" value="InterPro"/>
</dbReference>
<dbReference type="Pfam" id="PF14392">
    <property type="entry name" value="zf-CCHC_4"/>
    <property type="match status" value="1"/>
</dbReference>
<dbReference type="InterPro" id="IPR025836">
    <property type="entry name" value="Zn_knuckle_CX2CX4HX4C"/>
</dbReference>
<sequence length="300" mass="34205">MGVDKHEMKDNMEEKEKLISLKYEHLPDFCYNCGILSHKEKSCPIRTGRQGHKNFGPWLQATILRSSSSEEKSRSSNDRRGFWLTNNAGSNGSKQGSDAPSWKRNSSPDRDNDRSRKGEENEVASPLITVQESKTQPAEVRRPSLEDNTQVSETKWNKAEDDFEPRNRNTSETVLLLIAKETANKIFLPAEEVNEDKERPHVKVDGQKKEIKDPKKVNNAKQGTFKRIPRAKNNHQQDQSFEFELKKRSAMLMEVDTEAKPSKRTRMEVDGENNGDGEKEENNNSKIVNAGLQGQPDEPK</sequence>
<dbReference type="OrthoDB" id="978193at2759"/>
<reference evidence="4" key="2">
    <citation type="submission" date="2018-10" db="UniProtKB">
        <authorList>
            <consortium name="EnsemblPlants"/>
        </authorList>
    </citation>
    <scope>IDENTIFICATION</scope>
</reference>
<dbReference type="Gramene" id="TraesROB_scaffold_006497_01G000500.1">
    <property type="protein sequence ID" value="TraesROB_scaffold_006497_01G000500.1"/>
    <property type="gene ID" value="TraesROB_scaffold_006497_01G000500"/>
</dbReference>
<evidence type="ECO:0000256" key="2">
    <source>
        <dbReference type="SAM" id="MobiDB-lite"/>
    </source>
</evidence>
<keyword evidence="5" id="KW-1185">Reference proteome</keyword>
<dbReference type="GO" id="GO:0008270">
    <property type="term" value="F:zinc ion binding"/>
    <property type="evidence" value="ECO:0007669"/>
    <property type="project" value="UniProtKB-KW"/>
</dbReference>
<dbReference type="InterPro" id="IPR001878">
    <property type="entry name" value="Znf_CCHC"/>
</dbReference>
<feature type="compositionally biased region" description="Basic and acidic residues" evidence="2">
    <location>
        <begin position="257"/>
        <end position="269"/>
    </location>
</feature>
<evidence type="ECO:0000313" key="5">
    <source>
        <dbReference type="Proteomes" id="UP000019116"/>
    </source>
</evidence>
<dbReference type="Gramene" id="TraesCS3B02G471200.1">
    <property type="protein sequence ID" value="TraesCS3B02G471200.1.cds1"/>
    <property type="gene ID" value="TraesCS3B02G471200"/>
</dbReference>
<name>A0A3B6FYP1_WHEAT</name>
<dbReference type="AlphaFoldDB" id="A0A3B6FYP1"/>
<dbReference type="EnsemblPlants" id="TraesCS3B02G471200.1">
    <property type="protein sequence ID" value="TraesCS3B02G471200.1.cds1"/>
    <property type="gene ID" value="TraesCS3B02G471200"/>
</dbReference>
<accession>A0A3B6FYP1</accession>
<feature type="compositionally biased region" description="Basic and acidic residues" evidence="2">
    <location>
        <begin position="68"/>
        <end position="81"/>
    </location>
</feature>
<evidence type="ECO:0000256" key="1">
    <source>
        <dbReference type="PROSITE-ProRule" id="PRU00047"/>
    </source>
</evidence>
<evidence type="ECO:0000259" key="3">
    <source>
        <dbReference type="PROSITE" id="PS50158"/>
    </source>
</evidence>
<dbReference type="Proteomes" id="UP000019116">
    <property type="component" value="Chromosome 3B"/>
</dbReference>
<feature type="region of interest" description="Disordered" evidence="2">
    <location>
        <begin position="255"/>
        <end position="300"/>
    </location>
</feature>
<feature type="compositionally biased region" description="Basic and acidic residues" evidence="2">
    <location>
        <begin position="196"/>
        <end position="216"/>
    </location>
</feature>
<dbReference type="Gramene" id="TraesCS3B03G1164400.1">
    <property type="protein sequence ID" value="TraesCS3B03G1164400.1.CDS1"/>
    <property type="gene ID" value="TraesCS3B03G1164400"/>
</dbReference>
<feature type="region of interest" description="Disordered" evidence="2">
    <location>
        <begin position="192"/>
        <end position="240"/>
    </location>
</feature>
<proteinExistence type="predicted"/>
<keyword evidence="1" id="KW-0479">Metal-binding</keyword>
<evidence type="ECO:0000313" key="4">
    <source>
        <dbReference type="EnsemblPlants" id="TraesCS3B02G471200.1.cds1"/>
    </source>
</evidence>
<feature type="domain" description="CCHC-type" evidence="3">
    <location>
        <begin position="30"/>
        <end position="44"/>
    </location>
</feature>
<protein>
    <recommendedName>
        <fullName evidence="3">CCHC-type domain-containing protein</fullName>
    </recommendedName>
</protein>
<keyword evidence="1" id="KW-0863">Zinc-finger</keyword>
<dbReference type="PROSITE" id="PS50158">
    <property type="entry name" value="ZF_CCHC"/>
    <property type="match status" value="1"/>
</dbReference>
<feature type="compositionally biased region" description="Basic and acidic residues" evidence="2">
    <location>
        <begin position="106"/>
        <end position="120"/>
    </location>
</feature>
<feature type="region of interest" description="Disordered" evidence="2">
    <location>
        <begin position="65"/>
        <end position="155"/>
    </location>
</feature>
<reference evidence="4" key="1">
    <citation type="submission" date="2018-08" db="EMBL/GenBank/DDBJ databases">
        <authorList>
            <person name="Rossello M."/>
        </authorList>
    </citation>
    <scope>NUCLEOTIDE SEQUENCE [LARGE SCALE GENOMIC DNA]</scope>
    <source>
        <strain evidence="4">cv. Chinese Spring</strain>
    </source>
</reference>
<dbReference type="Gramene" id="TraesCAD_scaffold_008723_01G000500.1">
    <property type="protein sequence ID" value="TraesCAD_scaffold_008723_01G000500.1"/>
    <property type="gene ID" value="TraesCAD_scaffold_008723_01G000500"/>
</dbReference>